<evidence type="ECO:0000313" key="2">
    <source>
        <dbReference type="EMBL" id="KAL2041204.1"/>
    </source>
</evidence>
<dbReference type="InterPro" id="IPR052583">
    <property type="entry name" value="ATP-helicase/E3_Ub-Ligase"/>
</dbReference>
<dbReference type="PANTHER" id="PTHR45865:SF1">
    <property type="entry name" value="E3 UBIQUITIN-PROTEIN LIGASE SHPRH"/>
    <property type="match status" value="1"/>
</dbReference>
<dbReference type="InterPro" id="IPR027417">
    <property type="entry name" value="P-loop_NTPase"/>
</dbReference>
<dbReference type="SUPFAM" id="SSF52540">
    <property type="entry name" value="P-loop containing nucleoside triphosphate hydrolases"/>
    <property type="match status" value="1"/>
</dbReference>
<dbReference type="PANTHER" id="PTHR45865">
    <property type="entry name" value="E3 UBIQUITIN-PROTEIN LIGASE SHPRH FAMILY MEMBER"/>
    <property type="match status" value="1"/>
</dbReference>
<dbReference type="EMBL" id="JBEFKJ010000018">
    <property type="protein sequence ID" value="KAL2041204.1"/>
    <property type="molecule type" value="Genomic_DNA"/>
</dbReference>
<gene>
    <name evidence="2" type="ORF">N7G274_006149</name>
</gene>
<dbReference type="Gene3D" id="3.40.50.300">
    <property type="entry name" value="P-loop containing nucleotide triphosphate hydrolases"/>
    <property type="match status" value="1"/>
</dbReference>
<organism evidence="2 3">
    <name type="scientific">Stereocaulon virgatum</name>
    <dbReference type="NCBI Taxonomy" id="373712"/>
    <lineage>
        <taxon>Eukaryota</taxon>
        <taxon>Fungi</taxon>
        <taxon>Dikarya</taxon>
        <taxon>Ascomycota</taxon>
        <taxon>Pezizomycotina</taxon>
        <taxon>Lecanoromycetes</taxon>
        <taxon>OSLEUM clade</taxon>
        <taxon>Lecanoromycetidae</taxon>
        <taxon>Lecanorales</taxon>
        <taxon>Lecanorineae</taxon>
        <taxon>Stereocaulaceae</taxon>
        <taxon>Stereocaulon</taxon>
    </lineage>
</organism>
<name>A0ABR4A5M7_9LECA</name>
<sequence length="67" mass="7547">MLLTFGSGFAGLNLKAATHMHIVEPQWNPMVEAQAAARVDRPDQDKDVVIIRYIVKDSIEELIKARQ</sequence>
<evidence type="ECO:0008006" key="4">
    <source>
        <dbReference type="Google" id="ProtNLM"/>
    </source>
</evidence>
<dbReference type="CDD" id="cd18793">
    <property type="entry name" value="SF2_C_SNF"/>
    <property type="match status" value="1"/>
</dbReference>
<comment type="caution">
    <text evidence="2">The sequence shown here is derived from an EMBL/GenBank/DDBJ whole genome shotgun (WGS) entry which is preliminary data.</text>
</comment>
<protein>
    <recommendedName>
        <fullName evidence="4">Helicase C-terminal domain-containing protein</fullName>
    </recommendedName>
</protein>
<proteinExistence type="predicted"/>
<evidence type="ECO:0000256" key="1">
    <source>
        <dbReference type="ARBA" id="ARBA00022801"/>
    </source>
</evidence>
<keyword evidence="1" id="KW-0378">Hydrolase</keyword>
<evidence type="ECO:0000313" key="3">
    <source>
        <dbReference type="Proteomes" id="UP001590950"/>
    </source>
</evidence>
<keyword evidence="3" id="KW-1185">Reference proteome</keyword>
<accession>A0ABR4A5M7</accession>
<dbReference type="InterPro" id="IPR049730">
    <property type="entry name" value="SNF2/RAD54-like_C"/>
</dbReference>
<dbReference type="Proteomes" id="UP001590950">
    <property type="component" value="Unassembled WGS sequence"/>
</dbReference>
<reference evidence="2 3" key="1">
    <citation type="submission" date="2024-09" db="EMBL/GenBank/DDBJ databases">
        <title>Rethinking Asexuality: The Enigmatic Case of Functional Sexual Genes in Lepraria (Stereocaulaceae).</title>
        <authorList>
            <person name="Doellman M."/>
            <person name="Sun Y."/>
            <person name="Barcenas-Pena A."/>
            <person name="Lumbsch H.T."/>
            <person name="Grewe F."/>
        </authorList>
    </citation>
    <scope>NUCLEOTIDE SEQUENCE [LARGE SCALE GENOMIC DNA]</scope>
    <source>
        <strain evidence="2 3">Mercado 3170</strain>
    </source>
</reference>